<dbReference type="Pfam" id="PF13469">
    <property type="entry name" value="Sulfotransfer_3"/>
    <property type="match status" value="1"/>
</dbReference>
<proteinExistence type="predicted"/>
<dbReference type="InterPro" id="IPR027417">
    <property type="entry name" value="P-loop_NTPase"/>
</dbReference>
<dbReference type="Gene3D" id="3.40.50.300">
    <property type="entry name" value="P-loop containing nucleotide triphosphate hydrolases"/>
    <property type="match status" value="1"/>
</dbReference>
<evidence type="ECO:0000256" key="1">
    <source>
        <dbReference type="ARBA" id="ARBA00022679"/>
    </source>
</evidence>
<dbReference type="Proteomes" id="UP000186868">
    <property type="component" value="Unassembled WGS sequence"/>
</dbReference>
<dbReference type="RefSeq" id="WP_073599414.1">
    <property type="nucleotide sequence ID" value="NZ_MRCB01000009.1"/>
</dbReference>
<comment type="caution">
    <text evidence="2">The sequence shown here is derived from an EMBL/GenBank/DDBJ whole genome shotgun (WGS) entry which is preliminary data.</text>
</comment>
<dbReference type="OrthoDB" id="9797480at2"/>
<organism evidence="2 3">
    <name type="scientific">Hydrococcus rivularis NIES-593</name>
    <dbReference type="NCBI Taxonomy" id="1921803"/>
    <lineage>
        <taxon>Bacteria</taxon>
        <taxon>Bacillati</taxon>
        <taxon>Cyanobacteriota</taxon>
        <taxon>Cyanophyceae</taxon>
        <taxon>Pleurocapsales</taxon>
        <taxon>Hydrococcaceae</taxon>
        <taxon>Hydrococcus</taxon>
    </lineage>
</organism>
<dbReference type="InterPro" id="IPR037359">
    <property type="entry name" value="NST/OST"/>
</dbReference>
<evidence type="ECO:0000313" key="3">
    <source>
        <dbReference type="Proteomes" id="UP000186868"/>
    </source>
</evidence>
<reference evidence="2 3" key="1">
    <citation type="submission" date="2016-11" db="EMBL/GenBank/DDBJ databases">
        <title>Draft Genome Sequences of Nine Cyanobacterial Strains from Diverse Habitats.</title>
        <authorList>
            <person name="Zhu T."/>
            <person name="Hou S."/>
            <person name="Lu X."/>
            <person name="Hess W.R."/>
        </authorList>
    </citation>
    <scope>NUCLEOTIDE SEQUENCE [LARGE SCALE GENOMIC DNA]</scope>
    <source>
        <strain evidence="2 3">NIES-593</strain>
    </source>
</reference>
<keyword evidence="3" id="KW-1185">Reference proteome</keyword>
<dbReference type="AlphaFoldDB" id="A0A1U7HIZ3"/>
<protein>
    <submittedName>
        <fullName evidence="2">Sulfotransferase</fullName>
    </submittedName>
</protein>
<sequence>MTLPNFLIIGAAKAGTTALHTYLQQHPQIYMTPDKETNFFAFEGEHLNFQGPGDEAINQFSITDLESYQAEFQNVAGEKAIGEACPLYLYHAKAPERIYSYIPHVRLIAILRHPVDRAYANFLHIIRDDREPCRDFAQALQQEKKRIEDNWEWFWHYIQLGYYSIQLKRYYDIFDREQIRVYLYEDLCQNPLTLIQDIFCFLEVDKNFVPDISIRPNKSGMPKNLLVHKLLTKPNPIKSLLKPLFPSQLRQKIQHQNLKTPKISSETRVFLTNLYREDILKCQDLIERDLSGWLN</sequence>
<dbReference type="GO" id="GO:0008146">
    <property type="term" value="F:sulfotransferase activity"/>
    <property type="evidence" value="ECO:0007669"/>
    <property type="project" value="InterPro"/>
</dbReference>
<evidence type="ECO:0000313" key="2">
    <source>
        <dbReference type="EMBL" id="OKH23515.1"/>
    </source>
</evidence>
<dbReference type="PANTHER" id="PTHR10605">
    <property type="entry name" value="HEPARAN SULFATE SULFOTRANSFERASE"/>
    <property type="match status" value="1"/>
</dbReference>
<dbReference type="PANTHER" id="PTHR10605:SF56">
    <property type="entry name" value="BIFUNCTIONAL HEPARAN SULFATE N-DEACETYLASE_N-SULFOTRANSFERASE"/>
    <property type="match status" value="1"/>
</dbReference>
<name>A0A1U7HIZ3_9CYAN</name>
<dbReference type="STRING" id="1921803.NIES593_09820"/>
<gene>
    <name evidence="2" type="ORF">NIES593_09820</name>
</gene>
<accession>A0A1U7HIZ3</accession>
<keyword evidence="1 2" id="KW-0808">Transferase</keyword>
<dbReference type="EMBL" id="MRCB01000009">
    <property type="protein sequence ID" value="OKH23515.1"/>
    <property type="molecule type" value="Genomic_DNA"/>
</dbReference>
<dbReference type="SUPFAM" id="SSF52540">
    <property type="entry name" value="P-loop containing nucleoside triphosphate hydrolases"/>
    <property type="match status" value="1"/>
</dbReference>